<dbReference type="InterPro" id="IPR011990">
    <property type="entry name" value="TPR-like_helical_dom_sf"/>
</dbReference>
<dbReference type="SMART" id="SM00028">
    <property type="entry name" value="TPR"/>
    <property type="match status" value="2"/>
</dbReference>
<name>A0A1G9MLI0_9SPHI</name>
<evidence type="ECO:0000259" key="3">
    <source>
        <dbReference type="Pfam" id="PF00656"/>
    </source>
</evidence>
<organism evidence="4 5">
    <name type="scientific">Daejeonella rubra</name>
    <dbReference type="NCBI Taxonomy" id="990371"/>
    <lineage>
        <taxon>Bacteria</taxon>
        <taxon>Pseudomonadati</taxon>
        <taxon>Bacteroidota</taxon>
        <taxon>Sphingobacteriia</taxon>
        <taxon>Sphingobacteriales</taxon>
        <taxon>Sphingobacteriaceae</taxon>
        <taxon>Daejeonella</taxon>
    </lineage>
</organism>
<feature type="repeat" description="TPR" evidence="1">
    <location>
        <begin position="330"/>
        <end position="363"/>
    </location>
</feature>
<evidence type="ECO:0000313" key="5">
    <source>
        <dbReference type="Proteomes" id="UP000199226"/>
    </source>
</evidence>
<dbReference type="GO" id="GO:0004197">
    <property type="term" value="F:cysteine-type endopeptidase activity"/>
    <property type="evidence" value="ECO:0007669"/>
    <property type="project" value="InterPro"/>
</dbReference>
<dbReference type="EMBL" id="FNHH01000002">
    <property type="protein sequence ID" value="SDL74881.1"/>
    <property type="molecule type" value="Genomic_DNA"/>
</dbReference>
<dbReference type="Gene3D" id="1.25.40.10">
    <property type="entry name" value="Tetratricopeptide repeat domain"/>
    <property type="match status" value="1"/>
</dbReference>
<dbReference type="SUPFAM" id="SSF48452">
    <property type="entry name" value="TPR-like"/>
    <property type="match status" value="1"/>
</dbReference>
<dbReference type="Gene3D" id="3.40.50.1460">
    <property type="match status" value="1"/>
</dbReference>
<dbReference type="GO" id="GO:0006508">
    <property type="term" value="P:proteolysis"/>
    <property type="evidence" value="ECO:0007669"/>
    <property type="project" value="InterPro"/>
</dbReference>
<keyword evidence="2" id="KW-0732">Signal</keyword>
<reference evidence="5" key="1">
    <citation type="submission" date="2016-10" db="EMBL/GenBank/DDBJ databases">
        <authorList>
            <person name="Varghese N."/>
            <person name="Submissions S."/>
        </authorList>
    </citation>
    <scope>NUCLEOTIDE SEQUENCE [LARGE SCALE GENOMIC DNA]</scope>
    <source>
        <strain evidence="5">DSM 24536</strain>
    </source>
</reference>
<keyword evidence="1" id="KW-0802">TPR repeat</keyword>
<dbReference type="Pfam" id="PF00656">
    <property type="entry name" value="Peptidase_C14"/>
    <property type="match status" value="1"/>
</dbReference>
<protein>
    <submittedName>
        <fullName evidence="4">Caspase domain-containing protein</fullName>
    </submittedName>
</protein>
<dbReference type="AlphaFoldDB" id="A0A1G9MLI0"/>
<sequence length="725" mass="81331">MKKSLMIILTSLILSLNANRGLAQSDKVKDREAYNKAWDLRRAGLKLFYKDRAAAFKLFEEANMFSPGNPDASLGVPESRNLVPALLFYYGDIRGANKAIENEIVRLKSRKEVFTTNGVSVNYIPANEWIKKYYNLRANANLTYGDAALASEDLLKLIELGFDEKEYKKQHSSWMGGLGAATIQNTFQLGQYIGFLNDDVKLIGAMQPMFEKMGDNDFITTGIIYQAILKEDYKQAIAVAREFEKTGANNRINARYLLAYSYAKQKQTAESEEFIKILLKGIRVGPQMVARINAMNALNEGKYAEAIAYANDALKPMRFLTMSYDQPGKFAYYTIRADAYAALKQFAKAKDDYERALLYNPSYNYAITGLAKLESAIVTVQKSDIIPPVITLLEPAIQRGLKVSSAGKDLMVKGIAMDPSGIKEVSVNDQRIFFKADGNFWGSIPIKDGSNKINIVVIDNAGNKAEQSFEIEKPTTPIIVATEIMPVKEKPGKNYALIIAAQNYDDNSIPSLENPVSDAIKLKLILKNNYNFADDNIYTLYNPIINDFKRKFAEMQELIQPEDNLIIFYAGHGIWVEKEQKGYWLLTDALRTDANTWLSNKLVLEMISNIPSRHTLLITDACFSGSVFKTRSIDADAPPAIRELSEKISRVAITSGNDTEVPDESVFMKYLVKALTENKDKYLTAQKMFITQIIEAVMSESKTEPRYGTLELAGHIGGDYIFTKK</sequence>
<dbReference type="PROSITE" id="PS50005">
    <property type="entry name" value="TPR"/>
    <property type="match status" value="1"/>
</dbReference>
<dbReference type="InterPro" id="IPR011600">
    <property type="entry name" value="Pept_C14_caspase"/>
</dbReference>
<evidence type="ECO:0000256" key="1">
    <source>
        <dbReference type="PROSITE-ProRule" id="PRU00339"/>
    </source>
</evidence>
<evidence type="ECO:0000256" key="2">
    <source>
        <dbReference type="SAM" id="SignalP"/>
    </source>
</evidence>
<gene>
    <name evidence="4" type="ORF">SAMN05421813_10219</name>
</gene>
<feature type="domain" description="Peptidase C14 caspase" evidence="3">
    <location>
        <begin position="494"/>
        <end position="689"/>
    </location>
</feature>
<dbReference type="InterPro" id="IPR029030">
    <property type="entry name" value="Caspase-like_dom_sf"/>
</dbReference>
<proteinExistence type="predicted"/>
<dbReference type="InterPro" id="IPR013783">
    <property type="entry name" value="Ig-like_fold"/>
</dbReference>
<evidence type="ECO:0000313" key="4">
    <source>
        <dbReference type="EMBL" id="SDL74881.1"/>
    </source>
</evidence>
<dbReference type="SUPFAM" id="SSF52129">
    <property type="entry name" value="Caspase-like"/>
    <property type="match status" value="1"/>
</dbReference>
<dbReference type="Proteomes" id="UP000199226">
    <property type="component" value="Unassembled WGS sequence"/>
</dbReference>
<dbReference type="InterPro" id="IPR019734">
    <property type="entry name" value="TPR_rpt"/>
</dbReference>
<dbReference type="STRING" id="990371.SAMN05421813_10219"/>
<dbReference type="RefSeq" id="WP_176767581.1">
    <property type="nucleotide sequence ID" value="NZ_FNHH01000002.1"/>
</dbReference>
<dbReference type="Gene3D" id="2.60.40.10">
    <property type="entry name" value="Immunoglobulins"/>
    <property type="match status" value="1"/>
</dbReference>
<accession>A0A1G9MLI0</accession>
<feature type="signal peptide" evidence="2">
    <location>
        <begin position="1"/>
        <end position="20"/>
    </location>
</feature>
<keyword evidence="5" id="KW-1185">Reference proteome</keyword>
<feature type="chain" id="PRO_5011632651" evidence="2">
    <location>
        <begin position="21"/>
        <end position="725"/>
    </location>
</feature>